<evidence type="ECO:0000313" key="6">
    <source>
        <dbReference type="Proteomes" id="UP000001227"/>
    </source>
</evidence>
<evidence type="ECO:0000259" key="4">
    <source>
        <dbReference type="Pfam" id="PF00535"/>
    </source>
</evidence>
<dbReference type="GO" id="GO:0009247">
    <property type="term" value="P:glycolipid biosynthetic process"/>
    <property type="evidence" value="ECO:0007669"/>
    <property type="project" value="TreeGrafter"/>
</dbReference>
<keyword evidence="6" id="KW-1185">Reference proteome</keyword>
<dbReference type="FunFam" id="3.90.550.10:FF:000122">
    <property type="entry name" value="Dolichol-phosphate mannosyltransferase subunit 1"/>
    <property type="match status" value="1"/>
</dbReference>
<dbReference type="PANTHER" id="PTHR43398:SF1">
    <property type="entry name" value="DOLICHOL-PHOSPHATE MANNOSYLTRANSFERASE SUBUNIT 1"/>
    <property type="match status" value="1"/>
</dbReference>
<keyword evidence="3" id="KW-0808">Transferase</keyword>
<dbReference type="GO" id="GO:0004582">
    <property type="term" value="F:dolichyl-phosphate beta-D-mannosyltransferase activity"/>
    <property type="evidence" value="ECO:0007669"/>
    <property type="project" value="InterPro"/>
</dbReference>
<dbReference type="HOGENOM" id="CLU_033536_13_0_10"/>
<proteinExistence type="inferred from homology"/>
<dbReference type="CDD" id="cd06442">
    <property type="entry name" value="DPM1_like"/>
    <property type="match status" value="1"/>
</dbReference>
<comment type="similarity">
    <text evidence="1">Belongs to the glycosyltransferase 2 family.</text>
</comment>
<organism evidence="5 6">
    <name type="scientific">Amoebophilus asiaticus (strain 5a2)</name>
    <dbReference type="NCBI Taxonomy" id="452471"/>
    <lineage>
        <taxon>Bacteria</taxon>
        <taxon>Pseudomonadati</taxon>
        <taxon>Bacteroidota</taxon>
        <taxon>Cytophagia</taxon>
        <taxon>Cytophagales</taxon>
        <taxon>Amoebophilaceae</taxon>
        <taxon>Candidatus Amoebophilus</taxon>
    </lineage>
</organism>
<dbReference type="Proteomes" id="UP000001227">
    <property type="component" value="Chromosome"/>
</dbReference>
<gene>
    <name evidence="5" type="ordered locus">Aasi_1841</name>
</gene>
<dbReference type="eggNOG" id="COG0463">
    <property type="taxonomic scope" value="Bacteria"/>
</dbReference>
<dbReference type="InterPro" id="IPR039528">
    <property type="entry name" value="DPM1-like"/>
</dbReference>
<dbReference type="Gene3D" id="3.90.550.10">
    <property type="entry name" value="Spore Coat Polysaccharide Biosynthesis Protein SpsA, Chain A"/>
    <property type="match status" value="1"/>
</dbReference>
<evidence type="ECO:0000256" key="1">
    <source>
        <dbReference type="ARBA" id="ARBA00006739"/>
    </source>
</evidence>
<dbReference type="EMBL" id="CP001102">
    <property type="protein sequence ID" value="ACP21086.1"/>
    <property type="molecule type" value="Genomic_DNA"/>
</dbReference>
<protein>
    <recommendedName>
        <fullName evidence="4">Glycosyltransferase 2-like domain-containing protein</fullName>
    </recommendedName>
</protein>
<dbReference type="AlphaFoldDB" id="C3L445"/>
<dbReference type="Pfam" id="PF00535">
    <property type="entry name" value="Glycos_transf_2"/>
    <property type="match status" value="1"/>
</dbReference>
<sequence>MIIPTYNEVENIALLIDAIFATSPTFHILVVDDASPDGTGDVVAGLQSQYNGKLHLLSRPQKAGLGTAYIAGFKFALANSYQYILTMDADFSHPIDKLQVLYETCNQQEYDVTIGSRYVNGVNVVNWPMGRVLLSYIANWIARYITGLPIMDLTAGYQCYKRAVLETIDLGSIKSIGYSFQVEMKFLAYQYGFKLKEIPIVFTNRIRGSSKMSHHIILEAFFRIIKLKVSSLFKSFHRTLL</sequence>
<dbReference type="SUPFAM" id="SSF53448">
    <property type="entry name" value="Nucleotide-diphospho-sugar transferases"/>
    <property type="match status" value="1"/>
</dbReference>
<keyword evidence="2" id="KW-0328">Glycosyltransferase</keyword>
<evidence type="ECO:0000256" key="2">
    <source>
        <dbReference type="ARBA" id="ARBA00022676"/>
    </source>
</evidence>
<dbReference type="GO" id="GO:0016020">
    <property type="term" value="C:membrane"/>
    <property type="evidence" value="ECO:0007669"/>
    <property type="project" value="GOC"/>
</dbReference>
<dbReference type="PANTHER" id="PTHR43398">
    <property type="entry name" value="DOLICHOL-PHOSPHATE MANNOSYLTRANSFERASE SUBUNIT 1"/>
    <property type="match status" value="1"/>
</dbReference>
<evidence type="ECO:0000313" key="5">
    <source>
        <dbReference type="EMBL" id="ACP21086.1"/>
    </source>
</evidence>
<dbReference type="STRING" id="452471.Aasi_1841"/>
<evidence type="ECO:0000256" key="3">
    <source>
        <dbReference type="ARBA" id="ARBA00022679"/>
    </source>
</evidence>
<accession>C3L445</accession>
<name>C3L445_AMOA5</name>
<dbReference type="InterPro" id="IPR029044">
    <property type="entry name" value="Nucleotide-diphossugar_trans"/>
</dbReference>
<dbReference type="InterPro" id="IPR001173">
    <property type="entry name" value="Glyco_trans_2-like"/>
</dbReference>
<reference evidence="5 6" key="1">
    <citation type="journal article" date="2010" name="J. Bacteriol.">
        <title>The genome of the amoeba symbiont 'Candidatus Amoebophilus asiaticus' reveals common mechanisms for host cell interaction among amoeba-associated bacteria.</title>
        <authorList>
            <person name="Schmitz-Esser S."/>
            <person name="Tischler P."/>
            <person name="Arnold R."/>
            <person name="Montanaro J."/>
            <person name="Wagner M."/>
            <person name="Rattei T."/>
            <person name="Horn M."/>
        </authorList>
    </citation>
    <scope>NUCLEOTIDE SEQUENCE [LARGE SCALE GENOMIC DNA]</scope>
    <source>
        <strain evidence="5 6">5a2</strain>
    </source>
</reference>
<feature type="domain" description="Glycosyltransferase 2-like" evidence="4">
    <location>
        <begin position="2"/>
        <end position="167"/>
    </location>
</feature>
<dbReference type="KEGG" id="aas:Aasi_1841"/>